<evidence type="ECO:0000259" key="7">
    <source>
        <dbReference type="PROSITE" id="PS51194"/>
    </source>
</evidence>
<dbReference type="PROSITE" id="PS51194">
    <property type="entry name" value="HELICASE_CTER"/>
    <property type="match status" value="1"/>
</dbReference>
<accession>A0A328Q858</accession>
<dbReference type="CDD" id="cd18011">
    <property type="entry name" value="DEXDc_RapA"/>
    <property type="match status" value="1"/>
</dbReference>
<dbReference type="Proteomes" id="UP000248557">
    <property type="component" value="Unassembled WGS sequence"/>
</dbReference>
<evidence type="ECO:0000256" key="2">
    <source>
        <dbReference type="ARBA" id="ARBA00022801"/>
    </source>
</evidence>
<keyword evidence="4" id="KW-0067">ATP-binding</keyword>
<dbReference type="GO" id="GO:0031297">
    <property type="term" value="P:replication fork processing"/>
    <property type="evidence" value="ECO:0007669"/>
    <property type="project" value="TreeGrafter"/>
</dbReference>
<dbReference type="GO" id="GO:0004386">
    <property type="term" value="F:helicase activity"/>
    <property type="evidence" value="ECO:0007669"/>
    <property type="project" value="UniProtKB-KW"/>
</dbReference>
<dbReference type="InterPro" id="IPR001650">
    <property type="entry name" value="Helicase_C-like"/>
</dbReference>
<dbReference type="Pfam" id="PF00271">
    <property type="entry name" value="Helicase_C"/>
    <property type="match status" value="1"/>
</dbReference>
<dbReference type="InterPro" id="IPR014001">
    <property type="entry name" value="Helicase_ATP-bd"/>
</dbReference>
<dbReference type="SMART" id="SM00487">
    <property type="entry name" value="DEXDc"/>
    <property type="match status" value="1"/>
</dbReference>
<dbReference type="SUPFAM" id="SSF52540">
    <property type="entry name" value="P-loop containing nucleoside triphosphate hydrolases"/>
    <property type="match status" value="2"/>
</dbReference>
<name>A0A328Q858_9EURY</name>
<dbReference type="CDD" id="cd10311">
    <property type="entry name" value="PLDc_N_DEXD_c"/>
    <property type="match status" value="1"/>
</dbReference>
<dbReference type="InterPro" id="IPR057342">
    <property type="entry name" value="DEXDc_RapA"/>
</dbReference>
<evidence type="ECO:0000256" key="1">
    <source>
        <dbReference type="ARBA" id="ARBA00022741"/>
    </source>
</evidence>
<dbReference type="AlphaFoldDB" id="A0A328Q858"/>
<dbReference type="InterPro" id="IPR049730">
    <property type="entry name" value="SNF2/RAD54-like_C"/>
</dbReference>
<dbReference type="GO" id="GO:0140097">
    <property type="term" value="F:catalytic activity, acting on DNA"/>
    <property type="evidence" value="ECO:0007669"/>
    <property type="project" value="UniProtKB-ARBA"/>
</dbReference>
<dbReference type="InterPro" id="IPR000330">
    <property type="entry name" value="SNF2_N"/>
</dbReference>
<feature type="domain" description="Helicase C-terminal" evidence="7">
    <location>
        <begin position="690"/>
        <end position="903"/>
    </location>
</feature>
<evidence type="ECO:0000256" key="5">
    <source>
        <dbReference type="SAM" id="Coils"/>
    </source>
</evidence>
<dbReference type="PANTHER" id="PTHR45766:SF6">
    <property type="entry name" value="SWI_SNF-RELATED MATRIX-ASSOCIATED ACTIN-DEPENDENT REGULATOR OF CHROMATIN SUBFAMILY A-LIKE PROTEIN 1"/>
    <property type="match status" value="1"/>
</dbReference>
<dbReference type="GO" id="GO:0006281">
    <property type="term" value="P:DNA repair"/>
    <property type="evidence" value="ECO:0007669"/>
    <property type="project" value="TreeGrafter"/>
</dbReference>
<gene>
    <name evidence="8" type="ORF">CA615_04690</name>
</gene>
<dbReference type="Pfam" id="PF00176">
    <property type="entry name" value="SNF2-rel_dom"/>
    <property type="match status" value="1"/>
</dbReference>
<feature type="domain" description="Helicase ATP-binding" evidence="6">
    <location>
        <begin position="264"/>
        <end position="425"/>
    </location>
</feature>
<organism evidence="8 9">
    <name type="scientific">Methanosphaera stadtmanae</name>
    <dbReference type="NCBI Taxonomy" id="2317"/>
    <lineage>
        <taxon>Archaea</taxon>
        <taxon>Methanobacteriati</taxon>
        <taxon>Methanobacteriota</taxon>
        <taxon>Methanomada group</taxon>
        <taxon>Methanobacteria</taxon>
        <taxon>Methanobacteriales</taxon>
        <taxon>Methanobacteriaceae</taxon>
        <taxon>Methanosphaera</taxon>
    </lineage>
</organism>
<keyword evidence="1" id="KW-0547">Nucleotide-binding</keyword>
<dbReference type="Gene3D" id="3.40.50.10810">
    <property type="entry name" value="Tandem AAA-ATPase domain"/>
    <property type="match status" value="1"/>
</dbReference>
<evidence type="ECO:0000259" key="6">
    <source>
        <dbReference type="PROSITE" id="PS51192"/>
    </source>
</evidence>
<feature type="coiled-coil region" evidence="5">
    <location>
        <begin position="875"/>
        <end position="905"/>
    </location>
</feature>
<sequence length="1085" mass="127011">MKQPKMLNNQKGNTVYEELDENIEEGSKISMITSLFSVYAYYELKEKLDKIDNMRIIFTNPNFVKNNDDAETKEYYINNNLKGDLFGSQYELRLKNELTQCSISRACARWVEEKVEIKSYARQESANPRMLCLENEEDDKTLVINGSVDFNTEGLGITNSNRNDINQCTYGQFMLDSFKTQFDSFWNNGNLVVDVKEEFLNQLKLMYDEKSPEFIYFVSLYYLFNDYLRDLNENTLPKVRTGFKDTEIWKKLYEFQKDAVLGAIGKIDEYHGCILADSVGLGKTFTALAIIKYYELRNDRVLVLVPKKLRDNWTIYTKNDIRNIFSEDRFNFDVLNHTDLSRDHGKSGDIDLNTINWGNYDLVVIDESHNFRNNPAVKDHETRYQKLMNKIIKSGVQTKVLLLSATPVNNRMADIKNQIAFITENNDNALEEVGIKSIEYTLRLAQGTYNQWSKLPSDERTTEAFVDLMNMDYFKLLDTLTIARSRKHILKYYGDNKVGSFPKRLNPINRSPNIDEKDEFPSIEKITNTINKLNLPIYSPLQYIYPNKIGEYDLLFNQQVKDGKGEFKQRDREVNLVNLIRTNLLKRMESSIYSFTITTEKILYKINNFLEMIDKHEIKFQEEYDMEIIDPEEEEYDKFMFGKKNEKEIKLIDMDLVKLKQDLELDKDRLEKIIEISRKITPKRDAKLNNLKQIIQHKIENPINGTNKKIIVFTAFEDTANYLYDNLNEWLFNKYGLYSAKITGSDNNKTNLKNVRSTDMNDILMNFSPQSKDRAKITTQTTDIDLLMATDCISEGQNLQDCDYLINYDIHWNPVRIIQRFGRIDRIGSKNKEIQLVNFWPNMEIDEYINLKKRVENRMVMVDVSTTGDENVIQQDSDREENNELEYRKKQLEKLKEEVIDLEDVSGGISITDLTFNDFKIQLQEYMETHEGELEDAPLGIYSIVEIDEELRDTLDEGVIFLLRDIHPTGNDNPLSPYFIVYITKDKVVKLNYGQAKKIMDHYRKLCSGKSEVYVDLVKEFNKETDDGVNMEQYSELLRIAIENLQEKEDEIGVRSLFKKGGTIPTKKHAPGLEEFELITFLILR</sequence>
<proteinExistence type="predicted"/>
<dbReference type="CDD" id="cd18793">
    <property type="entry name" value="SF2_C_SNF"/>
    <property type="match status" value="1"/>
</dbReference>
<dbReference type="EMBL" id="NGJK01000057">
    <property type="protein sequence ID" value="RAP02989.1"/>
    <property type="molecule type" value="Genomic_DNA"/>
</dbReference>
<dbReference type="Gene3D" id="3.40.50.300">
    <property type="entry name" value="P-loop containing nucleotide triphosphate hydrolases"/>
    <property type="match status" value="1"/>
</dbReference>
<evidence type="ECO:0000313" key="9">
    <source>
        <dbReference type="Proteomes" id="UP000248557"/>
    </source>
</evidence>
<keyword evidence="3 8" id="KW-0347">Helicase</keyword>
<dbReference type="PANTHER" id="PTHR45766">
    <property type="entry name" value="DNA ANNEALING HELICASE AND ENDONUCLEASE ZRANB3 FAMILY MEMBER"/>
    <property type="match status" value="1"/>
</dbReference>
<dbReference type="PROSITE" id="PS51192">
    <property type="entry name" value="HELICASE_ATP_BIND_1"/>
    <property type="match status" value="1"/>
</dbReference>
<dbReference type="RefSeq" id="WP_112149584.1">
    <property type="nucleotide sequence ID" value="NZ_NGJK01000057.1"/>
</dbReference>
<dbReference type="GO" id="GO:0016787">
    <property type="term" value="F:hydrolase activity"/>
    <property type="evidence" value="ECO:0007669"/>
    <property type="project" value="UniProtKB-KW"/>
</dbReference>
<reference evidence="8 9" key="1">
    <citation type="submission" date="2017-05" db="EMBL/GenBank/DDBJ databases">
        <title>Host range expansion of the Methanosphaera genus to humans and monogastric animals involves recent and extensive reduction in genome content.</title>
        <authorList>
            <person name="Hoedt E.C."/>
            <person name="Volmer J.G."/>
            <person name="Parks D.H."/>
            <person name="Rosewarne C.P."/>
            <person name="Denman S.E."/>
            <person name="Mcsweeney C.S."/>
            <person name="O Cuiv P."/>
            <person name="Hugenholtz P."/>
            <person name="Tyson G.W."/>
            <person name="Morrison M."/>
        </authorList>
    </citation>
    <scope>NUCLEOTIDE SEQUENCE [LARGE SCALE GENOMIC DNA]</scope>
    <source>
        <strain evidence="8 9">PA5</strain>
    </source>
</reference>
<dbReference type="SMART" id="SM00490">
    <property type="entry name" value="HELICc"/>
    <property type="match status" value="1"/>
</dbReference>
<evidence type="ECO:0000313" key="8">
    <source>
        <dbReference type="EMBL" id="RAP02989.1"/>
    </source>
</evidence>
<evidence type="ECO:0000256" key="4">
    <source>
        <dbReference type="ARBA" id="ARBA00022840"/>
    </source>
</evidence>
<dbReference type="InterPro" id="IPR038718">
    <property type="entry name" value="SNF2-like_sf"/>
</dbReference>
<keyword evidence="2" id="KW-0378">Hydrolase</keyword>
<dbReference type="GO" id="GO:0005524">
    <property type="term" value="F:ATP binding"/>
    <property type="evidence" value="ECO:0007669"/>
    <property type="project" value="UniProtKB-KW"/>
</dbReference>
<protein>
    <submittedName>
        <fullName evidence="8">Helicase</fullName>
    </submittedName>
</protein>
<comment type="caution">
    <text evidence="8">The sequence shown here is derived from an EMBL/GenBank/DDBJ whole genome shotgun (WGS) entry which is preliminary data.</text>
</comment>
<dbReference type="InterPro" id="IPR027417">
    <property type="entry name" value="P-loop_NTPase"/>
</dbReference>
<evidence type="ECO:0000256" key="3">
    <source>
        <dbReference type="ARBA" id="ARBA00022806"/>
    </source>
</evidence>
<keyword evidence="5" id="KW-0175">Coiled coil</keyword>